<keyword evidence="1" id="KW-1133">Transmembrane helix</keyword>
<gene>
    <name evidence="2" type="ORF">CCE28_05935</name>
</gene>
<evidence type="ECO:0000313" key="2">
    <source>
        <dbReference type="EMBL" id="PAB60434.1"/>
    </source>
</evidence>
<evidence type="ECO:0000313" key="3">
    <source>
        <dbReference type="Proteomes" id="UP000216024"/>
    </source>
</evidence>
<accession>A0A267MLE8</accession>
<name>A0A267MLE8_9FIRM</name>
<keyword evidence="1" id="KW-0472">Membrane</keyword>
<dbReference type="EMBL" id="NIBG01000003">
    <property type="protein sequence ID" value="PAB60434.1"/>
    <property type="molecule type" value="Genomic_DNA"/>
</dbReference>
<sequence>MYESIIESIRRKKVGIDLFDQPLKAVELKKGIYINETMENFYNKMPPEFKSQKQKDIFSSLKYWGDFEILRQIFKYAYKNLGTNILGSSMIVSLPYDLKEDKLGEVWMRMIIDVAMEQKWREVYIADNYFCAALGVGIPANDVGEDGLTRKNIFIYATSWCTYAGIVFAGSLFHMKIINKNYNEITIDEIKSKIEEIKGELSHRLPEHFKNVHVDENELEKLRLGWKLQMGRKIHLAVPRKKRYEFGSSMEDYQFVYADDYEGCIINGLRTLLSELDNMKRARPVRK</sequence>
<comment type="caution">
    <text evidence="2">The sequence shown here is derived from an EMBL/GenBank/DDBJ whole genome shotgun (WGS) entry which is preliminary data.</text>
</comment>
<dbReference type="Proteomes" id="UP000216024">
    <property type="component" value="Unassembled WGS sequence"/>
</dbReference>
<proteinExistence type="predicted"/>
<dbReference type="RefSeq" id="WP_095131943.1">
    <property type="nucleotide sequence ID" value="NZ_NIBG01000003.1"/>
</dbReference>
<protein>
    <submittedName>
        <fullName evidence="2">Uncharacterized protein</fullName>
    </submittedName>
</protein>
<keyword evidence="3" id="KW-1185">Reference proteome</keyword>
<feature type="transmembrane region" description="Helical" evidence="1">
    <location>
        <begin position="153"/>
        <end position="173"/>
    </location>
</feature>
<evidence type="ECO:0000256" key="1">
    <source>
        <dbReference type="SAM" id="Phobius"/>
    </source>
</evidence>
<dbReference type="AlphaFoldDB" id="A0A267MLE8"/>
<reference evidence="2 3" key="1">
    <citation type="submission" date="2017-06" db="EMBL/GenBank/DDBJ databases">
        <title>Draft genome sequence of anaerobic fermentative bacterium Anaeromicrobium sediminis DY2726D isolated from West Pacific Ocean sediments.</title>
        <authorList>
            <person name="Zeng X."/>
        </authorList>
    </citation>
    <scope>NUCLEOTIDE SEQUENCE [LARGE SCALE GENOMIC DNA]</scope>
    <source>
        <strain evidence="2 3">DY2726D</strain>
    </source>
</reference>
<keyword evidence="1" id="KW-0812">Transmembrane</keyword>
<organism evidence="2 3">
    <name type="scientific">Anaeromicrobium sediminis</name>
    <dbReference type="NCBI Taxonomy" id="1478221"/>
    <lineage>
        <taxon>Bacteria</taxon>
        <taxon>Bacillati</taxon>
        <taxon>Bacillota</taxon>
        <taxon>Clostridia</taxon>
        <taxon>Peptostreptococcales</taxon>
        <taxon>Thermotaleaceae</taxon>
        <taxon>Anaeromicrobium</taxon>
    </lineage>
</organism>